<evidence type="ECO:0000256" key="3">
    <source>
        <dbReference type="ARBA" id="ARBA00022692"/>
    </source>
</evidence>
<dbReference type="AlphaFoldDB" id="A0A1F6X204"/>
<dbReference type="NCBIfam" id="TIGR00360">
    <property type="entry name" value="ComEC_N-term"/>
    <property type="match status" value="1"/>
</dbReference>
<dbReference type="Proteomes" id="UP000185809">
    <property type="component" value="Unassembled WGS sequence"/>
</dbReference>
<feature type="transmembrane region" description="Helical" evidence="6">
    <location>
        <begin position="53"/>
        <end position="73"/>
    </location>
</feature>
<dbReference type="Pfam" id="PF13567">
    <property type="entry name" value="DUF4131"/>
    <property type="match status" value="1"/>
</dbReference>
<comment type="subcellular location">
    <subcellularLocation>
        <location evidence="1">Cell membrane</location>
        <topology evidence="1">Multi-pass membrane protein</topology>
    </subcellularLocation>
</comment>
<dbReference type="PANTHER" id="PTHR30619">
    <property type="entry name" value="DNA INTERNALIZATION/COMPETENCE PROTEIN COMEC/REC2"/>
    <property type="match status" value="1"/>
</dbReference>
<feature type="domain" description="ComEC/Rec2-related protein" evidence="7">
    <location>
        <begin position="216"/>
        <end position="479"/>
    </location>
</feature>
<feature type="transmembrane region" description="Helical" evidence="6">
    <location>
        <begin position="397"/>
        <end position="423"/>
    </location>
</feature>
<evidence type="ECO:0000256" key="1">
    <source>
        <dbReference type="ARBA" id="ARBA00004651"/>
    </source>
</evidence>
<dbReference type="InterPro" id="IPR052159">
    <property type="entry name" value="Competence_DNA_uptake"/>
</dbReference>
<dbReference type="GO" id="GO:0005886">
    <property type="term" value="C:plasma membrane"/>
    <property type="evidence" value="ECO:0007669"/>
    <property type="project" value="UniProtKB-SubCell"/>
</dbReference>
<evidence type="ECO:0000313" key="9">
    <source>
        <dbReference type="EMBL" id="OGI88129.1"/>
    </source>
</evidence>
<feature type="transmembrane region" description="Helical" evidence="6">
    <location>
        <begin position="366"/>
        <end position="385"/>
    </location>
</feature>
<evidence type="ECO:0000313" key="10">
    <source>
        <dbReference type="Proteomes" id="UP000185809"/>
    </source>
</evidence>
<feature type="transmembrane region" description="Helical" evidence="6">
    <location>
        <begin position="461"/>
        <end position="478"/>
    </location>
</feature>
<keyword evidence="2" id="KW-1003">Cell membrane</keyword>
<accession>A0A1F6X204</accession>
<sequence>MKDEVFYVIVFGFTLGIFFRSFFNWGWSWIAFFLLLSFFLFFSSLILKNIKNVTILISVFVLTFGLGVWRFYISDIKLPPSLEEKIESRVKFEGLIINEPDQRENNTKLTVELQKGIRVLITTDLYPEFKYGDYIKFNGTFKKPINFTTDVGKEFDYINYLAKDKIYYQVFYPEIEIISSGGGNFIKSNLFNLKHSFLNKINKLIPAPESSLLGGLLLGTKQALGGELQDDFIKVGIIHIVVLSGYNVTIVAESLMRFFKSFLRKTVATSLGVISIVLFAIITGAGATIIRASIMAILVLLARATGRTYDIIRALLLAGFLMLIHNPWILVFDISFELSFLATIGLIYLTPRIVEYVQFLPKTLDLRGIFSATIAVQFFVLPFILYKMGTLSLVAPIVNLLILPLIPLTMLVGFLTGVLGFIISVLSVPFAWISYLLLHLEISLAQIFANFSFASMTVKSFPLILVVLIYLFIGWYLIKHKNKDERILQES</sequence>
<dbReference type="InterPro" id="IPR004477">
    <property type="entry name" value="ComEC_N"/>
</dbReference>
<feature type="domain" description="DUF4131" evidence="8">
    <location>
        <begin position="24"/>
        <end position="177"/>
    </location>
</feature>
<reference evidence="9 10" key="1">
    <citation type="journal article" date="2016" name="Nat. Commun.">
        <title>Thousands of microbial genomes shed light on interconnected biogeochemical processes in an aquifer system.</title>
        <authorList>
            <person name="Anantharaman K."/>
            <person name="Brown C.T."/>
            <person name="Hug L.A."/>
            <person name="Sharon I."/>
            <person name="Castelle C.J."/>
            <person name="Probst A.J."/>
            <person name="Thomas B.C."/>
            <person name="Singh A."/>
            <person name="Wilkins M.J."/>
            <person name="Karaoz U."/>
            <person name="Brodie E.L."/>
            <person name="Williams K.H."/>
            <person name="Hubbard S.S."/>
            <person name="Banfield J.F."/>
        </authorList>
    </citation>
    <scope>NUCLEOTIDE SEQUENCE [LARGE SCALE GENOMIC DNA]</scope>
</reference>
<dbReference type="InterPro" id="IPR025405">
    <property type="entry name" value="DUF4131"/>
</dbReference>
<evidence type="ECO:0000259" key="8">
    <source>
        <dbReference type="Pfam" id="PF13567"/>
    </source>
</evidence>
<keyword evidence="3 6" id="KW-0812">Transmembrane</keyword>
<keyword evidence="5 6" id="KW-0472">Membrane</keyword>
<feature type="transmembrane region" description="Helical" evidence="6">
    <location>
        <begin position="430"/>
        <end position="449"/>
    </location>
</feature>
<feature type="transmembrane region" description="Helical" evidence="6">
    <location>
        <begin position="338"/>
        <end position="354"/>
    </location>
</feature>
<comment type="caution">
    <text evidence="9">The sequence shown here is derived from an EMBL/GenBank/DDBJ whole genome shotgun (WGS) entry which is preliminary data.</text>
</comment>
<evidence type="ECO:0000256" key="2">
    <source>
        <dbReference type="ARBA" id="ARBA00022475"/>
    </source>
</evidence>
<dbReference type="PANTHER" id="PTHR30619:SF7">
    <property type="entry name" value="BETA-LACTAMASE DOMAIN PROTEIN"/>
    <property type="match status" value="1"/>
</dbReference>
<proteinExistence type="predicted"/>
<evidence type="ECO:0000259" key="7">
    <source>
        <dbReference type="Pfam" id="PF03772"/>
    </source>
</evidence>
<dbReference type="Pfam" id="PF03772">
    <property type="entry name" value="Competence"/>
    <property type="match status" value="1"/>
</dbReference>
<gene>
    <name evidence="9" type="ORF">A2995_00115</name>
</gene>
<feature type="transmembrane region" description="Helical" evidence="6">
    <location>
        <begin position="30"/>
        <end position="47"/>
    </location>
</feature>
<evidence type="ECO:0000256" key="5">
    <source>
        <dbReference type="ARBA" id="ARBA00023136"/>
    </source>
</evidence>
<evidence type="ECO:0000256" key="4">
    <source>
        <dbReference type="ARBA" id="ARBA00022989"/>
    </source>
</evidence>
<organism evidence="9 10">
    <name type="scientific">Candidatus Nomurabacteria bacterium RIFCSPLOWO2_01_FULL_33_24</name>
    <dbReference type="NCBI Taxonomy" id="1801765"/>
    <lineage>
        <taxon>Bacteria</taxon>
        <taxon>Candidatus Nomuraibacteriota</taxon>
    </lineage>
</organism>
<feature type="transmembrane region" description="Helical" evidence="6">
    <location>
        <begin position="272"/>
        <end position="302"/>
    </location>
</feature>
<evidence type="ECO:0008006" key="11">
    <source>
        <dbReference type="Google" id="ProtNLM"/>
    </source>
</evidence>
<dbReference type="EMBL" id="MFUP01000005">
    <property type="protein sequence ID" value="OGI88129.1"/>
    <property type="molecule type" value="Genomic_DNA"/>
</dbReference>
<feature type="transmembrane region" description="Helical" evidence="6">
    <location>
        <begin position="314"/>
        <end position="332"/>
    </location>
</feature>
<protein>
    <recommendedName>
        <fullName evidence="11">ComEC/Rec2-related protein domain-containing protein</fullName>
    </recommendedName>
</protein>
<evidence type="ECO:0000256" key="6">
    <source>
        <dbReference type="SAM" id="Phobius"/>
    </source>
</evidence>
<keyword evidence="4 6" id="KW-1133">Transmembrane helix</keyword>
<feature type="transmembrane region" description="Helical" evidence="6">
    <location>
        <begin position="6"/>
        <end position="23"/>
    </location>
</feature>
<name>A0A1F6X204_9BACT</name>